<dbReference type="InterPro" id="IPR042179">
    <property type="entry name" value="KGD_C_sf"/>
</dbReference>
<keyword evidence="5 9" id="KW-0560">Oxidoreductase</keyword>
<sequence length="1006" mass="110250">MSAPAFVSSAPRTGRPAKAAGSGGAAPAPSKNGASLDDGLPDGSNLPFLEEVWQMYADDPESVSPDWRAYFQQQAAEFAAGDGDAAAAGSPFPRRTLFRPAAGAAAATAAAVAPRLGADAPDSVVDAAALQESVDMLIRNHRVRGHIAAAIDPLGRAHEMPEELDPAFYGFTEADLDKKFSTSWFGGPERRTLRQIISWLRNTYCRSIGVQYMHIDSLRVRRWLQDRMEGTGNYLRLEKDTQLRILRKLTDATEFEEFLLKNFPGKKTFSLEGGETLIPLLDLMISRAGRYGVREIVLGMAHRGRLNVLTNILGKPAREIFREFDDDDPESHMGEWDVKYHLGYSGNYEVRGGKSVHLSLCFNPSHLEFINPIAQGRCRAKMDRAGDTHHPYGEGAGAGGERGMTLLIHGDAAFAGEGVVQETLNLSELPGYSVGGTVHVVINNQIGFTTTSEQGRSSTYATDVAKMLQIPIFHVNGEDPEAVAQVVKLALDFRRENKKDVVIDLLCYRKRGHNEQDEPAFTQPEMYSLIRARSGVREGYLSRLLERNDVTEADAAEIAEHSRAKLEAELALAKEEPKLESQAALEGVWDGFHGGPRPDEAETVVPDETLKALLKRMGELPEGFTPHRTLSRRFLAQREEMAAGEKPLDWGAGEALAFATILTGAGPAGEGPGGHPVGPMMLRMTGQDVERGTFSHRHAVLHDSETGRQYLPLRHLSESQAPAVIYNSPLSEAGVLGFEYGYSLDTPDGLILWEAQFGDFINAAQVVIDQFLTSGEDKWHRLSGLVLLLPHGYEGQGPEHSSARLERFLTAAAESNIQVCYPTTPAQCFHMFRRQALRRWRKPLFVMTPKSLLRLPAAVSELSEFSSGGFQNVIPDATVDPAQVKKVLLCSGKVYYDLAASREERGLTDTAILRVEQLYPWPAEELKSALANYADGTPTVWVQEEPENMGAWRYVLATVGCGQLFGRFPLSWVARPASASPATGSDKSHKLEQAKLMNQAFAPAAP</sequence>
<feature type="domain" description="Transketolase-like pyrimidine-binding" evidence="8">
    <location>
        <begin position="648"/>
        <end position="855"/>
    </location>
</feature>
<organism evidence="9 10">
    <name type="scientific">Alienimonas californiensis</name>
    <dbReference type="NCBI Taxonomy" id="2527989"/>
    <lineage>
        <taxon>Bacteria</taxon>
        <taxon>Pseudomonadati</taxon>
        <taxon>Planctomycetota</taxon>
        <taxon>Planctomycetia</taxon>
        <taxon>Planctomycetales</taxon>
        <taxon>Planctomycetaceae</taxon>
        <taxon>Alienimonas</taxon>
    </lineage>
</organism>
<dbReference type="Pfam" id="PF00676">
    <property type="entry name" value="E1_dh"/>
    <property type="match status" value="1"/>
</dbReference>
<dbReference type="Gene3D" id="1.10.287.1150">
    <property type="entry name" value="TPP helical domain"/>
    <property type="match status" value="1"/>
</dbReference>
<accession>A0A517P994</accession>
<comment type="cofactor">
    <cofactor evidence="1">
        <name>thiamine diphosphate</name>
        <dbReference type="ChEBI" id="CHEBI:58937"/>
    </cofactor>
</comment>
<dbReference type="Pfam" id="PF16870">
    <property type="entry name" value="OxoGdeHyase_C"/>
    <property type="match status" value="1"/>
</dbReference>
<reference evidence="9 10" key="1">
    <citation type="submission" date="2019-02" db="EMBL/GenBank/DDBJ databases">
        <title>Deep-cultivation of Planctomycetes and their phenomic and genomic characterization uncovers novel biology.</title>
        <authorList>
            <person name="Wiegand S."/>
            <person name="Jogler M."/>
            <person name="Boedeker C."/>
            <person name="Pinto D."/>
            <person name="Vollmers J."/>
            <person name="Rivas-Marin E."/>
            <person name="Kohn T."/>
            <person name="Peeters S.H."/>
            <person name="Heuer A."/>
            <person name="Rast P."/>
            <person name="Oberbeckmann S."/>
            <person name="Bunk B."/>
            <person name="Jeske O."/>
            <person name="Meyerdierks A."/>
            <person name="Storesund J.E."/>
            <person name="Kallscheuer N."/>
            <person name="Luecker S."/>
            <person name="Lage O.M."/>
            <person name="Pohl T."/>
            <person name="Merkel B.J."/>
            <person name="Hornburger P."/>
            <person name="Mueller R.-W."/>
            <person name="Bruemmer F."/>
            <person name="Labrenz M."/>
            <person name="Spormann A.M."/>
            <person name="Op den Camp H."/>
            <person name="Overmann J."/>
            <person name="Amann R."/>
            <person name="Jetten M.S.M."/>
            <person name="Mascher T."/>
            <person name="Medema M.H."/>
            <person name="Devos D.P."/>
            <person name="Kaster A.-K."/>
            <person name="Ovreas L."/>
            <person name="Rohde M."/>
            <person name="Galperin M.Y."/>
            <person name="Jogler C."/>
        </authorList>
    </citation>
    <scope>NUCLEOTIDE SEQUENCE [LARGE SCALE GENOMIC DNA]</scope>
    <source>
        <strain evidence="9 10">CA12</strain>
    </source>
</reference>
<dbReference type="NCBIfam" id="TIGR00239">
    <property type="entry name" value="2oxo_dh_E1"/>
    <property type="match status" value="1"/>
</dbReference>
<evidence type="ECO:0000313" key="9">
    <source>
        <dbReference type="EMBL" id="QDT15950.1"/>
    </source>
</evidence>
<dbReference type="GO" id="GO:0030976">
    <property type="term" value="F:thiamine pyrophosphate binding"/>
    <property type="evidence" value="ECO:0007669"/>
    <property type="project" value="InterPro"/>
</dbReference>
<dbReference type="NCBIfam" id="NF008907">
    <property type="entry name" value="PRK12270.1"/>
    <property type="match status" value="1"/>
</dbReference>
<evidence type="ECO:0000256" key="2">
    <source>
        <dbReference type="ARBA" id="ARBA00003906"/>
    </source>
</evidence>
<dbReference type="Gene3D" id="3.40.50.11610">
    <property type="entry name" value="Multifunctional 2-oxoglutarate metabolism enzyme, C-terminal domain"/>
    <property type="match status" value="1"/>
</dbReference>
<evidence type="ECO:0000256" key="3">
    <source>
        <dbReference type="ARBA" id="ARBA00006936"/>
    </source>
</evidence>
<dbReference type="Pfam" id="PF02779">
    <property type="entry name" value="Transket_pyr"/>
    <property type="match status" value="1"/>
</dbReference>
<proteinExistence type="inferred from homology"/>
<dbReference type="PANTHER" id="PTHR23152">
    <property type="entry name" value="2-OXOGLUTARATE DEHYDROGENASE"/>
    <property type="match status" value="1"/>
</dbReference>
<evidence type="ECO:0000256" key="4">
    <source>
        <dbReference type="ARBA" id="ARBA00012280"/>
    </source>
</evidence>
<dbReference type="Gene3D" id="3.40.50.970">
    <property type="match status" value="1"/>
</dbReference>
<dbReference type="RefSeq" id="WP_145358842.1">
    <property type="nucleotide sequence ID" value="NZ_CP036265.1"/>
</dbReference>
<dbReference type="Proteomes" id="UP000318741">
    <property type="component" value="Chromosome"/>
</dbReference>
<evidence type="ECO:0000256" key="6">
    <source>
        <dbReference type="ARBA" id="ARBA00023052"/>
    </source>
</evidence>
<evidence type="ECO:0000256" key="5">
    <source>
        <dbReference type="ARBA" id="ARBA00023002"/>
    </source>
</evidence>
<dbReference type="GO" id="GO:0004591">
    <property type="term" value="F:oxoglutarate dehydrogenase (succinyl-transferring) activity"/>
    <property type="evidence" value="ECO:0007669"/>
    <property type="project" value="UniProtKB-EC"/>
</dbReference>
<dbReference type="GO" id="GO:0045252">
    <property type="term" value="C:oxoglutarate dehydrogenase complex"/>
    <property type="evidence" value="ECO:0007669"/>
    <property type="project" value="TreeGrafter"/>
</dbReference>
<dbReference type="InterPro" id="IPR032106">
    <property type="entry name" value="2-oxogl_dehyd_N"/>
</dbReference>
<feature type="compositionally biased region" description="Low complexity" evidence="7">
    <location>
        <begin position="16"/>
        <end position="35"/>
    </location>
</feature>
<dbReference type="InterPro" id="IPR029061">
    <property type="entry name" value="THDP-binding"/>
</dbReference>
<gene>
    <name evidence="9" type="primary">sucA</name>
    <name evidence="9" type="ORF">CA12_20480</name>
</gene>
<dbReference type="SUPFAM" id="SSF52518">
    <property type="entry name" value="Thiamin diphosphate-binding fold (THDP-binding)"/>
    <property type="match status" value="2"/>
</dbReference>
<dbReference type="PIRSF" id="PIRSF000157">
    <property type="entry name" value="Oxoglu_dh_E1"/>
    <property type="match status" value="1"/>
</dbReference>
<dbReference type="InterPro" id="IPR001017">
    <property type="entry name" value="DH_E1"/>
</dbReference>
<feature type="region of interest" description="Disordered" evidence="7">
    <location>
        <begin position="1"/>
        <end position="43"/>
    </location>
</feature>
<protein>
    <recommendedName>
        <fullName evidence="4">oxoglutarate dehydrogenase (succinyl-transferring)</fullName>
        <ecNumber evidence="4">1.2.4.2</ecNumber>
    </recommendedName>
</protein>
<dbReference type="Gene3D" id="3.40.50.12470">
    <property type="match status" value="1"/>
</dbReference>
<dbReference type="OrthoDB" id="9759785at2"/>
<dbReference type="GO" id="GO:0005829">
    <property type="term" value="C:cytosol"/>
    <property type="evidence" value="ECO:0007669"/>
    <property type="project" value="TreeGrafter"/>
</dbReference>
<evidence type="ECO:0000313" key="10">
    <source>
        <dbReference type="Proteomes" id="UP000318741"/>
    </source>
</evidence>
<dbReference type="KEGG" id="acaf:CA12_20480"/>
<evidence type="ECO:0000256" key="7">
    <source>
        <dbReference type="SAM" id="MobiDB-lite"/>
    </source>
</evidence>
<name>A0A517P994_9PLAN</name>
<evidence type="ECO:0000259" key="8">
    <source>
        <dbReference type="SMART" id="SM00861"/>
    </source>
</evidence>
<dbReference type="NCBIfam" id="NF006914">
    <property type="entry name" value="PRK09404.1"/>
    <property type="match status" value="1"/>
</dbReference>
<evidence type="ECO:0000256" key="1">
    <source>
        <dbReference type="ARBA" id="ARBA00001964"/>
    </source>
</evidence>
<comment type="function">
    <text evidence="2">E1 component of the 2-oxoglutarate dehydrogenase (OGDH) complex which catalyzes the decarboxylation of 2-oxoglutarate, the first step in the conversion of 2-oxoglutarate to succinyl-CoA and CO(2).</text>
</comment>
<keyword evidence="10" id="KW-1185">Reference proteome</keyword>
<dbReference type="SMART" id="SM00861">
    <property type="entry name" value="Transket_pyr"/>
    <property type="match status" value="1"/>
</dbReference>
<keyword evidence="6" id="KW-0786">Thiamine pyrophosphate</keyword>
<dbReference type="InterPro" id="IPR005475">
    <property type="entry name" value="Transketolase-like_Pyr-bd"/>
</dbReference>
<dbReference type="InterPro" id="IPR031717">
    <property type="entry name" value="ODO-1/KGD_C"/>
</dbReference>
<dbReference type="PANTHER" id="PTHR23152:SF4">
    <property type="entry name" value="2-OXOADIPATE DEHYDROGENASE COMPLEX COMPONENT E1"/>
    <property type="match status" value="1"/>
</dbReference>
<dbReference type="CDD" id="cd02016">
    <property type="entry name" value="TPP_E1_OGDC_like"/>
    <property type="match status" value="1"/>
</dbReference>
<dbReference type="GO" id="GO:0006099">
    <property type="term" value="P:tricarboxylic acid cycle"/>
    <property type="evidence" value="ECO:0007669"/>
    <property type="project" value="TreeGrafter"/>
</dbReference>
<dbReference type="EMBL" id="CP036265">
    <property type="protein sequence ID" value="QDT15950.1"/>
    <property type="molecule type" value="Genomic_DNA"/>
</dbReference>
<dbReference type="InterPro" id="IPR011603">
    <property type="entry name" value="2oxoglutarate_DH_E1"/>
</dbReference>
<dbReference type="EC" id="1.2.4.2" evidence="4"/>
<comment type="similarity">
    <text evidence="3">Belongs to the alpha-ketoglutarate dehydrogenase family.</text>
</comment>
<dbReference type="Pfam" id="PF16078">
    <property type="entry name" value="2-oxogl_dehyd_N"/>
    <property type="match status" value="1"/>
</dbReference>
<dbReference type="AlphaFoldDB" id="A0A517P994"/>